<reference evidence="1" key="1">
    <citation type="submission" date="2023-02" db="EMBL/GenBank/DDBJ databases">
        <title>Polaribacter ponticola sp. nov., isolated from seawater.</title>
        <authorList>
            <person name="Baek J.H."/>
            <person name="Kim J.M."/>
            <person name="Choi D.G."/>
            <person name="Jeon C.O."/>
        </authorList>
    </citation>
    <scope>NUCLEOTIDE SEQUENCE</scope>
    <source>
        <strain evidence="1">MSW5</strain>
    </source>
</reference>
<protein>
    <submittedName>
        <fullName evidence="1">Uncharacterized protein</fullName>
    </submittedName>
</protein>
<gene>
    <name evidence="1" type="ORF">N5A56_000120</name>
</gene>
<keyword evidence="2" id="KW-1185">Reference proteome</keyword>
<dbReference type="EMBL" id="JAOSLC020000001">
    <property type="protein sequence ID" value="MDD7912932.1"/>
    <property type="molecule type" value="Genomic_DNA"/>
</dbReference>
<dbReference type="RefSeq" id="WP_274270109.1">
    <property type="nucleotide sequence ID" value="NZ_JAOSLC020000001.1"/>
</dbReference>
<name>A0ABT5S6G5_9FLAO</name>
<dbReference type="Proteomes" id="UP001151478">
    <property type="component" value="Unassembled WGS sequence"/>
</dbReference>
<evidence type="ECO:0000313" key="2">
    <source>
        <dbReference type="Proteomes" id="UP001151478"/>
    </source>
</evidence>
<evidence type="ECO:0000313" key="1">
    <source>
        <dbReference type="EMBL" id="MDD7912932.1"/>
    </source>
</evidence>
<accession>A0ABT5S6G5</accession>
<organism evidence="1 2">
    <name type="scientific">Polaribacter ponticola</name>
    <dbReference type="NCBI Taxonomy" id="2978475"/>
    <lineage>
        <taxon>Bacteria</taxon>
        <taxon>Pseudomonadati</taxon>
        <taxon>Bacteroidota</taxon>
        <taxon>Flavobacteriia</taxon>
        <taxon>Flavobacteriales</taxon>
        <taxon>Flavobacteriaceae</taxon>
    </lineage>
</organism>
<sequence>MKVNEWFSNGSDYNAGVLLYASLKGRSPNLVRLFLRKESPSNFEKLTYELGKFREKVTIAKPLIVKNEKKPQQVNLQVDFSKVNHQQKTNNQKPTSFYFYRLNELHVDLHPLSQQQRANFQKAISLKLQLNQLHPSEEGAALSLCIEIEDLFDAIETAQKVLKHYVEHKVVLNIAPRNYSSLTAAQLIQSRNNKRISVSKYKKRLKILKKI</sequence>
<comment type="caution">
    <text evidence="1">The sequence shown here is derived from an EMBL/GenBank/DDBJ whole genome shotgun (WGS) entry which is preliminary data.</text>
</comment>
<proteinExistence type="predicted"/>